<dbReference type="EMBL" id="JAGSYN010000149">
    <property type="protein sequence ID" value="KAG7663101.1"/>
    <property type="molecule type" value="Genomic_DNA"/>
</dbReference>
<keyword evidence="8" id="KW-1185">Reference proteome</keyword>
<dbReference type="GO" id="GO:0005737">
    <property type="term" value="C:cytoplasm"/>
    <property type="evidence" value="ECO:0007669"/>
    <property type="project" value="TreeGrafter"/>
</dbReference>
<accession>A0A8J5QM66</accession>
<dbReference type="PROSITE" id="PS00383">
    <property type="entry name" value="TYR_PHOSPHATASE_1"/>
    <property type="match status" value="1"/>
</dbReference>
<evidence type="ECO:0000256" key="5">
    <source>
        <dbReference type="SAM" id="MobiDB-lite"/>
    </source>
</evidence>
<dbReference type="InterPro" id="IPR003779">
    <property type="entry name" value="CMD-like"/>
</dbReference>
<feature type="binding site" evidence="4">
    <location>
        <begin position="451"/>
        <end position="457"/>
    </location>
    <ligand>
        <name>substrate</name>
    </ligand>
</feature>
<gene>
    <name evidence="7" type="ORF">J8A68_003373</name>
</gene>
<dbReference type="PANTHER" id="PTHR10807">
    <property type="entry name" value="MYOTUBULARIN-RELATED"/>
    <property type="match status" value="1"/>
</dbReference>
<dbReference type="InterPro" id="IPR030564">
    <property type="entry name" value="Myotubularin"/>
</dbReference>
<dbReference type="GO" id="GO:0051920">
    <property type="term" value="F:peroxiredoxin activity"/>
    <property type="evidence" value="ECO:0007669"/>
    <property type="project" value="InterPro"/>
</dbReference>
<feature type="compositionally biased region" description="Low complexity" evidence="5">
    <location>
        <begin position="344"/>
        <end position="358"/>
    </location>
</feature>
<dbReference type="Pfam" id="PF03969">
    <property type="entry name" value="AFG1_ATPase"/>
    <property type="match status" value="1"/>
</dbReference>
<keyword evidence="1" id="KW-0547">Nucleotide-binding</keyword>
<feature type="region of interest" description="Disordered" evidence="5">
    <location>
        <begin position="332"/>
        <end position="363"/>
    </location>
</feature>
<evidence type="ECO:0000259" key="6">
    <source>
        <dbReference type="PROSITE" id="PS51339"/>
    </source>
</evidence>
<proteinExistence type="predicted"/>
<feature type="region of interest" description="Disordered" evidence="5">
    <location>
        <begin position="511"/>
        <end position="552"/>
    </location>
</feature>
<feature type="binding site" evidence="4">
    <location>
        <begin position="376"/>
        <end position="377"/>
    </location>
    <ligand>
        <name>substrate</name>
    </ligand>
</feature>
<dbReference type="InterPro" id="IPR005654">
    <property type="entry name" value="ATPase_AFG1-like"/>
</dbReference>
<dbReference type="OrthoDB" id="271628at2759"/>
<dbReference type="PANTHER" id="PTHR10807:SF128">
    <property type="entry name" value="PHOSPHATIDYLINOSITOL-3,5-BISPHOSPHATE 3-PHOSPHATASE"/>
    <property type="match status" value="1"/>
</dbReference>
<evidence type="ECO:0000256" key="2">
    <source>
        <dbReference type="ARBA" id="ARBA00022840"/>
    </source>
</evidence>
<feature type="domain" description="Myotubularin phosphatase" evidence="6">
    <location>
        <begin position="174"/>
        <end position="723"/>
    </location>
</feature>
<reference evidence="7 8" key="1">
    <citation type="journal article" date="2021" name="DNA Res.">
        <title>Genome analysis of Candida subhashii reveals its hybrid nature and dual mitochondrial genome conformations.</title>
        <authorList>
            <person name="Mixao V."/>
            <person name="Hegedusova E."/>
            <person name="Saus E."/>
            <person name="Pryszcz L.P."/>
            <person name="Cillingova A."/>
            <person name="Nosek J."/>
            <person name="Gabaldon T."/>
        </authorList>
    </citation>
    <scope>NUCLEOTIDE SEQUENCE [LARGE SCALE GENOMIC DNA]</scope>
    <source>
        <strain evidence="7 8">CBS 10753</strain>
    </source>
</reference>
<dbReference type="PROSITE" id="PS51339">
    <property type="entry name" value="PPASE_MYOTUBULARIN"/>
    <property type="match status" value="1"/>
</dbReference>
<dbReference type="GO" id="GO:0046856">
    <property type="term" value="P:phosphatidylinositol dephosphorylation"/>
    <property type="evidence" value="ECO:0007669"/>
    <property type="project" value="TreeGrafter"/>
</dbReference>
<evidence type="ECO:0000313" key="7">
    <source>
        <dbReference type="EMBL" id="KAG7663101.1"/>
    </source>
</evidence>
<dbReference type="GO" id="GO:0016020">
    <property type="term" value="C:membrane"/>
    <property type="evidence" value="ECO:0007669"/>
    <property type="project" value="TreeGrafter"/>
</dbReference>
<dbReference type="NCBIfam" id="NF040713">
    <property type="entry name" value="ZapE"/>
    <property type="match status" value="1"/>
</dbReference>
<dbReference type="InterPro" id="IPR016130">
    <property type="entry name" value="Tyr_Pase_AS"/>
</dbReference>
<name>A0A8J5QM66_9ASCO</name>
<sequence length="1787" mass="204243">MDQSKVLTFNDVILNRRGYSITGTLLLSPYHLVFSFIPTGTSSSSQQQQPKEIWICYPIIERMSKARGSFWINNNNNNTTTTTTNDISSSTSTLTSPPRMANEHFDHYTASHIRIQCKDFTYYSFDFMNDTICIEAFSKLSSLITISKTENDIRALYAYEYRPNMLEQSLETKGWDLYDPIDEYTRLELIEESNSTSSSYWRISTINDDYRFCPSYPKVFIVPNSISDNVLKHAGKFRSKNRIPVVVYKHRGNVNGNVIARCAQPLVGLNLQNRSIQDEKLIGEIMQCQDLERQERISEDNAWQDQPQRNLLIDLRPIANALGQHALGAGTENIDNYRGKQTGSNNNNKESSPSPTKPDSGKNIRHVEKIFCNIDNIHVIRDSLNKLSTILNDLDKYPASNTNNTNTTTGAALQQALTKTQWLHRLSIILQSVDRITKSIHLNNTNVIIHCSDGWDRTSQVSALAQLCLDPFYRTIRGFMILIEKEWRAFGFKFATRADHGGCIGAIMKQNEPSQQQKATTTPQVKVTPAPNGDAISETSVESAVSDAPSTTTTDLKTAAAAAGASVTSFLQRAARAARDIKNTAQSGLSSPSPEDAIENGRLLTNTSIYGGSSERSPVFHQFLDCVYQIYRQHPTKFEFNSRFLKRLFYHYYSCQYGSFLCDSEYELYEVSKVHESTVCVWDYFNSRPTEFINRTYKTEEDVVDNGVIFFNFADVKWWFELYGRSDEEMNGLSNSLDRKFAQMNLNGKEKSGTPIWLSRYGYITKRYYSAFITTGGIQGVEGRLPFQNIEPHNTTTSTGITITDPFIIYQNYIQSGLLEKDPEQVRIMKEFQKLYHRVLDYTPPQDLSIKLSLLLRKIELQTAEREARERGISKYSPLKLNAIRDLFVDPDHERKQLIRHLTDEEELYNFNSPQGLLVNGEVGCGKSMLMDIFAASLPHESKMRWHYNNFILWVFNEMYQIQNERLFTATMGNGKSLKSRTMENEFILYELAQKMINRNTILMLDEFVLPDIAQANIIKILFTYYFKLGGVLVATSNKLPEELYANQFHKSKFRDFVGILNSRCHSVDMKSAKDYRTYFAQESVKEPYLVVKQDNPETHDRQWIQLIKTKALNTPESPAQSIEQLGGKPSSITVYNRTTNIPLAFNNNTICYLDFKQICQGHHSSSDYITIASIYKTIVLDNVPVMTTKMKNEARRFITLLDAIYESKCQFFMRCEVEIDYLFFPDALHSENEKIMSYLKSCQDDFGIDEIRLQVQDEEMFAKTSIALMNPYRPNISTYDQDKTKTYDDYSENKNENEEAKTPKLDYKNMKAFTGDDEKFAFKRAVSRIKEMVGSDLWRNSERWVPIDQTMRPWENSTPHHISECSSSSVAIEAEETDAKIDKLLEEHSIQDLTDKILVDKLPKEYSEGQDIPFRQFNTRIAPVFKSLQHFWAMGSWTSENGKRLKDSIKRLVRLAYKYPNLHNTWYLIATACLTVINRPQEIPRVLHFALRQQLLESPTSEPTILTDQYILQLAQDSINSAKKYADLTAVGVNLPDLLIPHTYYRNLPLGFKYQKGEDIHRAQDKITSRMREVILKSIALAGLPKAINALMILKSTTPTSLRTGLAPERPLIVQPGHISSSSIVSEDVGGTRFSSANGNNENNGTTVETIDGPISVSSINSKQIQSDLQRGSDFWNSVYTNKINTRIRHQMLSAYPDLWYFAYHHCYAPLLSYTDILSGKETSMCIVACLIPQDVNPQLKGHLRGAVNNGATKEELDDVRSMVIDLCDWRGGVQWEGGKERIAKL</sequence>
<protein>
    <submittedName>
        <fullName evidence="7">YMR1</fullName>
    </submittedName>
</protein>
<comment type="caution">
    <text evidence="7">The sequence shown here is derived from an EMBL/GenBank/DDBJ whole genome shotgun (WGS) entry which is preliminary data.</text>
</comment>
<evidence type="ECO:0000313" key="8">
    <source>
        <dbReference type="Proteomes" id="UP000694255"/>
    </source>
</evidence>
<dbReference type="GO" id="GO:0016887">
    <property type="term" value="F:ATP hydrolysis activity"/>
    <property type="evidence" value="ECO:0007669"/>
    <property type="project" value="InterPro"/>
</dbReference>
<organism evidence="7 8">
    <name type="scientific">[Candida] subhashii</name>
    <dbReference type="NCBI Taxonomy" id="561895"/>
    <lineage>
        <taxon>Eukaryota</taxon>
        <taxon>Fungi</taxon>
        <taxon>Dikarya</taxon>
        <taxon>Ascomycota</taxon>
        <taxon>Saccharomycotina</taxon>
        <taxon>Pichiomycetes</taxon>
        <taxon>Debaryomycetaceae</taxon>
        <taxon>Spathaspora</taxon>
    </lineage>
</organism>
<dbReference type="GeneID" id="73470173"/>
<feature type="active site" description="Phosphocysteine intermediate" evidence="3">
    <location>
        <position position="451"/>
    </location>
</feature>
<feature type="compositionally biased region" description="Polar residues" evidence="5">
    <location>
        <begin position="511"/>
        <end position="525"/>
    </location>
</feature>
<dbReference type="Proteomes" id="UP000694255">
    <property type="component" value="Unassembled WGS sequence"/>
</dbReference>
<dbReference type="Pfam" id="PF02627">
    <property type="entry name" value="CMD"/>
    <property type="match status" value="1"/>
</dbReference>
<dbReference type="Pfam" id="PF06602">
    <property type="entry name" value="Myotub-related"/>
    <property type="match status" value="1"/>
</dbReference>
<keyword evidence="2" id="KW-0067">ATP-binding</keyword>
<dbReference type="GO" id="GO:0004438">
    <property type="term" value="F:phosphatidylinositol-3-phosphate phosphatase activity"/>
    <property type="evidence" value="ECO:0007669"/>
    <property type="project" value="TreeGrafter"/>
</dbReference>
<dbReference type="RefSeq" id="XP_049263334.1">
    <property type="nucleotide sequence ID" value="XM_049407221.1"/>
</dbReference>
<evidence type="ECO:0000256" key="3">
    <source>
        <dbReference type="PIRSR" id="PIRSR630564-1"/>
    </source>
</evidence>
<dbReference type="InterPro" id="IPR010569">
    <property type="entry name" value="Myotubularin-like_Pase_dom"/>
</dbReference>
<evidence type="ECO:0000256" key="1">
    <source>
        <dbReference type="ARBA" id="ARBA00022741"/>
    </source>
</evidence>
<dbReference type="GO" id="GO:0005524">
    <property type="term" value="F:ATP binding"/>
    <property type="evidence" value="ECO:0007669"/>
    <property type="project" value="UniProtKB-KW"/>
</dbReference>
<dbReference type="FunFam" id="3.40.50.300:FF:002222">
    <property type="entry name" value="AFG1-family ATPase, variant"/>
    <property type="match status" value="1"/>
</dbReference>
<evidence type="ECO:0000256" key="4">
    <source>
        <dbReference type="PIRSR" id="PIRSR630564-2"/>
    </source>
</evidence>